<sequence length="206" mass="23096">MTSLLEIQIRDLIYEVMVVLQNSHPSDAEVKIGAMITHQLYSKLQEHPAYQNKHLPHLDAAVRRVAEKIAKENEVELTADLVATIDQFLPDDDGTSEVQVIKQMEFPRSQRLTSTKRMMNVTTGNGNVHPITPLPRVPDATFRALGGYRVQKSKAVAVNEFKGRLITASQLRCLWSCFLPRHAINKTRSNKRKGTGGGNESPSRNN</sequence>
<dbReference type="GeneID" id="89970734"/>
<evidence type="ECO:0000313" key="2">
    <source>
        <dbReference type="Proteomes" id="UP001358417"/>
    </source>
</evidence>
<protein>
    <submittedName>
        <fullName evidence="1">Uncharacterized protein</fullName>
    </submittedName>
</protein>
<dbReference type="EMBL" id="JAVRRD010000013">
    <property type="protein sequence ID" value="KAK5052661.1"/>
    <property type="molecule type" value="Genomic_DNA"/>
</dbReference>
<accession>A0AAV9N9P8</accession>
<dbReference type="RefSeq" id="XP_064706361.1">
    <property type="nucleotide sequence ID" value="XM_064846136.1"/>
</dbReference>
<organism evidence="1 2">
    <name type="scientific">Exophiala bonariae</name>
    <dbReference type="NCBI Taxonomy" id="1690606"/>
    <lineage>
        <taxon>Eukaryota</taxon>
        <taxon>Fungi</taxon>
        <taxon>Dikarya</taxon>
        <taxon>Ascomycota</taxon>
        <taxon>Pezizomycotina</taxon>
        <taxon>Eurotiomycetes</taxon>
        <taxon>Chaetothyriomycetidae</taxon>
        <taxon>Chaetothyriales</taxon>
        <taxon>Herpotrichiellaceae</taxon>
        <taxon>Exophiala</taxon>
    </lineage>
</organism>
<comment type="caution">
    <text evidence="1">The sequence shown here is derived from an EMBL/GenBank/DDBJ whole genome shotgun (WGS) entry which is preliminary data.</text>
</comment>
<keyword evidence="2" id="KW-1185">Reference proteome</keyword>
<reference evidence="1 2" key="1">
    <citation type="submission" date="2023-08" db="EMBL/GenBank/DDBJ databases">
        <title>Black Yeasts Isolated from many extreme environments.</title>
        <authorList>
            <person name="Coleine C."/>
            <person name="Stajich J.E."/>
            <person name="Selbmann L."/>
        </authorList>
    </citation>
    <scope>NUCLEOTIDE SEQUENCE [LARGE SCALE GENOMIC DNA]</scope>
    <source>
        <strain evidence="1 2">CCFEE 5792</strain>
    </source>
</reference>
<proteinExistence type="predicted"/>
<name>A0AAV9N9P8_9EURO</name>
<dbReference type="Proteomes" id="UP001358417">
    <property type="component" value="Unassembled WGS sequence"/>
</dbReference>
<evidence type="ECO:0000313" key="1">
    <source>
        <dbReference type="EMBL" id="KAK5052661.1"/>
    </source>
</evidence>
<gene>
    <name evidence="1" type="ORF">LTR84_002526</name>
</gene>
<dbReference type="AlphaFoldDB" id="A0AAV9N9P8"/>